<evidence type="ECO:0000259" key="14">
    <source>
        <dbReference type="Pfam" id="PF00316"/>
    </source>
</evidence>
<dbReference type="PANTHER" id="PTHR11556">
    <property type="entry name" value="FRUCTOSE-1,6-BISPHOSPHATASE-RELATED"/>
    <property type="match status" value="1"/>
</dbReference>
<evidence type="ECO:0000256" key="9">
    <source>
        <dbReference type="ARBA" id="ARBA00024331"/>
    </source>
</evidence>
<comment type="caution">
    <text evidence="16">The sequence shown here is derived from an EMBL/GenBank/DDBJ whole genome shotgun (WGS) entry which is preliminary data.</text>
</comment>
<feature type="binding site" evidence="12">
    <location>
        <position position="116"/>
    </location>
    <ligand>
        <name>Mg(2+)</name>
        <dbReference type="ChEBI" id="CHEBI:18420"/>
        <label>2</label>
    </ligand>
</feature>
<evidence type="ECO:0000256" key="3">
    <source>
        <dbReference type="ARBA" id="ARBA00013093"/>
    </source>
</evidence>
<keyword evidence="8 12" id="KW-0119">Carbohydrate metabolism</keyword>
<feature type="binding site" evidence="12">
    <location>
        <position position="115"/>
    </location>
    <ligand>
        <name>Mg(2+)</name>
        <dbReference type="ChEBI" id="CHEBI:18420"/>
        <label>1</label>
    </ligand>
</feature>
<dbReference type="Gene3D" id="3.30.540.10">
    <property type="entry name" value="Fructose-1,6-Bisphosphatase, subunit A, domain 1"/>
    <property type="match status" value="1"/>
</dbReference>
<feature type="domain" description="Fructose-1-6-bisphosphatase class I N-terminal" evidence="14">
    <location>
        <begin position="6"/>
        <end position="194"/>
    </location>
</feature>
<keyword evidence="7 12" id="KW-0460">Magnesium</keyword>
<evidence type="ECO:0000256" key="8">
    <source>
        <dbReference type="ARBA" id="ARBA00023277"/>
    </source>
</evidence>
<feature type="domain" description="Fructose-1-6-bisphosphatase class 1 C-terminal" evidence="15">
    <location>
        <begin position="199"/>
        <end position="324"/>
    </location>
</feature>
<evidence type="ECO:0000256" key="13">
    <source>
        <dbReference type="RuleBase" id="RU000508"/>
    </source>
</evidence>
<dbReference type="GO" id="GO:0005829">
    <property type="term" value="C:cytosol"/>
    <property type="evidence" value="ECO:0007669"/>
    <property type="project" value="TreeGrafter"/>
</dbReference>
<keyword evidence="6 12" id="KW-0378">Hydrolase</keyword>
<dbReference type="GO" id="GO:0005986">
    <property type="term" value="P:sucrose biosynthetic process"/>
    <property type="evidence" value="ECO:0007669"/>
    <property type="project" value="TreeGrafter"/>
</dbReference>
<evidence type="ECO:0000256" key="11">
    <source>
        <dbReference type="ARBA" id="ARBA00081210"/>
    </source>
</evidence>
<feature type="binding site" evidence="12">
    <location>
        <position position="91"/>
    </location>
    <ligand>
        <name>Mg(2+)</name>
        <dbReference type="ChEBI" id="CHEBI:18420"/>
        <label>1</label>
    </ligand>
</feature>
<evidence type="ECO:0000256" key="6">
    <source>
        <dbReference type="ARBA" id="ARBA00022801"/>
    </source>
</evidence>
<feature type="binding site" evidence="12">
    <location>
        <position position="270"/>
    </location>
    <ligand>
        <name>substrate</name>
    </ligand>
</feature>
<evidence type="ECO:0000256" key="4">
    <source>
        <dbReference type="ARBA" id="ARBA00022490"/>
    </source>
</evidence>
<dbReference type="GO" id="GO:0042132">
    <property type="term" value="F:fructose 1,6-bisphosphate 1-phosphatase activity"/>
    <property type="evidence" value="ECO:0007669"/>
    <property type="project" value="UniProtKB-UniRule"/>
</dbReference>
<feature type="binding site" evidence="12">
    <location>
        <position position="113"/>
    </location>
    <ligand>
        <name>Mg(2+)</name>
        <dbReference type="ChEBI" id="CHEBI:18420"/>
        <label>1</label>
    </ligand>
</feature>
<evidence type="ECO:0000256" key="7">
    <source>
        <dbReference type="ARBA" id="ARBA00022842"/>
    </source>
</evidence>
<keyword evidence="5 12" id="KW-0479">Metal-binding</keyword>
<proteinExistence type="inferred from homology"/>
<dbReference type="STRING" id="1798683.A3C90_00745"/>
<dbReference type="GO" id="GO:0006002">
    <property type="term" value="P:fructose 6-phosphate metabolic process"/>
    <property type="evidence" value="ECO:0007669"/>
    <property type="project" value="TreeGrafter"/>
</dbReference>
<evidence type="ECO:0000256" key="2">
    <source>
        <dbReference type="ARBA" id="ARBA00010941"/>
    </source>
</evidence>
<feature type="binding site" evidence="12">
    <location>
        <position position="276"/>
    </location>
    <ligand>
        <name>Mg(2+)</name>
        <dbReference type="ChEBI" id="CHEBI:18420"/>
        <label>2</label>
    </ligand>
</feature>
<dbReference type="GO" id="GO:0030388">
    <property type="term" value="P:fructose 1,6-bisphosphate metabolic process"/>
    <property type="evidence" value="ECO:0007669"/>
    <property type="project" value="TreeGrafter"/>
</dbReference>
<protein>
    <recommendedName>
        <fullName evidence="10 12">Fructose-1,6-bisphosphatase class 1</fullName>
        <shortName evidence="12">FBPase class 1</shortName>
        <ecNumber evidence="3 12">3.1.3.11</ecNumber>
    </recommendedName>
    <alternativeName>
        <fullName evidence="11 12">D-fructose-1,6-bisphosphate 1-phosphohydrolase class 1</fullName>
    </alternativeName>
</protein>
<reference evidence="16 17" key="1">
    <citation type="journal article" date="2016" name="Nat. Commun.">
        <title>Thousands of microbial genomes shed light on interconnected biogeochemical processes in an aquifer system.</title>
        <authorList>
            <person name="Anantharaman K."/>
            <person name="Brown C.T."/>
            <person name="Hug L.A."/>
            <person name="Sharon I."/>
            <person name="Castelle C.J."/>
            <person name="Probst A.J."/>
            <person name="Thomas B.C."/>
            <person name="Singh A."/>
            <person name="Wilkins M.J."/>
            <person name="Karaoz U."/>
            <person name="Brodie E.L."/>
            <person name="Williams K.H."/>
            <person name="Hubbard S.S."/>
            <person name="Banfield J.F."/>
        </authorList>
    </citation>
    <scope>NUCLEOTIDE SEQUENCE [LARGE SCALE GENOMIC DNA]</scope>
</reference>
<dbReference type="Gene3D" id="3.40.190.80">
    <property type="match status" value="1"/>
</dbReference>
<keyword evidence="4 12" id="KW-0963">Cytoplasm</keyword>
<dbReference type="GO" id="GO:0006094">
    <property type="term" value="P:gluconeogenesis"/>
    <property type="evidence" value="ECO:0007669"/>
    <property type="project" value="UniProtKB-UniRule"/>
</dbReference>
<comment type="cofactor">
    <cofactor evidence="12">
        <name>Mg(2+)</name>
        <dbReference type="ChEBI" id="CHEBI:18420"/>
    </cofactor>
    <text evidence="12">Binds 2 magnesium ions per subunit.</text>
</comment>
<organism evidence="16 17">
    <name type="scientific">Candidatus Magasanikbacteria bacterium RIFCSPHIGHO2_02_FULL_51_14</name>
    <dbReference type="NCBI Taxonomy" id="1798683"/>
    <lineage>
        <taxon>Bacteria</taxon>
        <taxon>Candidatus Magasanikiibacteriota</taxon>
    </lineage>
</organism>
<comment type="subcellular location">
    <subcellularLocation>
        <location evidence="12">Cytoplasm</location>
    </subcellularLocation>
</comment>
<dbReference type="GO" id="GO:0006000">
    <property type="term" value="P:fructose metabolic process"/>
    <property type="evidence" value="ECO:0007669"/>
    <property type="project" value="TreeGrafter"/>
</dbReference>
<dbReference type="PIRSF" id="PIRSF000904">
    <property type="entry name" value="FBPtase_SBPase"/>
    <property type="match status" value="1"/>
</dbReference>
<dbReference type="CDD" id="cd00354">
    <property type="entry name" value="FBPase"/>
    <property type="match status" value="1"/>
</dbReference>
<sequence length="331" mass="37121">MHTPPTLSQFLFQDLKDHPERLELDEMMTELATIGKQISHETNKAGLANILGAAGSVNVQGEEVQKLDVFANELCKKTFRECTHFAAFASEEEDTVVDIRRDGDKGNYVIAFDPLDGSSNIDVNVSVGTIFSVHRVLPDFPPTDVRQFFQKGRDQVLAGYILYGSSTVLVFSFGEAVREFTLDPDSGEFYLSKERVTAPDECTYYSVNEMYTAQTSTSDQEFLRWVKEEKKCAARHIGSLVADFHRNLLKGGVHMSFPRDKDGTGVHKVKLRLNYELQPLAFVLEASGGRATNGKENILDIVPTELHQREAVVMGNRDVVEQYIKKFSRAV</sequence>
<dbReference type="InterPro" id="IPR000146">
    <property type="entry name" value="FBPase_class-1"/>
</dbReference>
<feature type="binding site" evidence="12">
    <location>
        <begin position="116"/>
        <end position="119"/>
    </location>
    <ligand>
        <name>substrate</name>
    </ligand>
</feature>
<dbReference type="PANTHER" id="PTHR11556:SF35">
    <property type="entry name" value="SEDOHEPTULOSE-1,7-BISPHOSPHATASE, CHLOROPLASTIC"/>
    <property type="match status" value="1"/>
</dbReference>
<dbReference type="Proteomes" id="UP000177457">
    <property type="component" value="Unassembled WGS sequence"/>
</dbReference>
<dbReference type="FunFam" id="3.30.540.10:FF:000002">
    <property type="entry name" value="Fructose-1,6-bisphosphatase class 1"/>
    <property type="match status" value="1"/>
</dbReference>
<dbReference type="InterPro" id="IPR033391">
    <property type="entry name" value="FBPase_N"/>
</dbReference>
<evidence type="ECO:0000259" key="15">
    <source>
        <dbReference type="Pfam" id="PF18913"/>
    </source>
</evidence>
<evidence type="ECO:0000256" key="10">
    <source>
        <dbReference type="ARBA" id="ARBA00072069"/>
    </source>
</evidence>
<dbReference type="InterPro" id="IPR028343">
    <property type="entry name" value="FBPtase"/>
</dbReference>
<dbReference type="AlphaFoldDB" id="A0A1F6MQN3"/>
<evidence type="ECO:0000256" key="1">
    <source>
        <dbReference type="ARBA" id="ARBA00001273"/>
    </source>
</evidence>
<dbReference type="HAMAP" id="MF_01855">
    <property type="entry name" value="FBPase_class1"/>
    <property type="match status" value="1"/>
</dbReference>
<comment type="similarity">
    <text evidence="2 12 13">Belongs to the FBPase class 1 family.</text>
</comment>
<evidence type="ECO:0000256" key="5">
    <source>
        <dbReference type="ARBA" id="ARBA00022723"/>
    </source>
</evidence>
<gene>
    <name evidence="12" type="primary">fbp</name>
    <name evidence="16" type="ORF">A3C90_00745</name>
</gene>
<feature type="binding site" evidence="12">
    <location>
        <position position="208"/>
    </location>
    <ligand>
        <name>substrate</name>
    </ligand>
</feature>
<name>A0A1F6MQN3_9BACT</name>
<feature type="binding site" evidence="12">
    <location>
        <position position="113"/>
    </location>
    <ligand>
        <name>Mg(2+)</name>
        <dbReference type="ChEBI" id="CHEBI:18420"/>
        <label>2</label>
    </ligand>
</feature>
<dbReference type="EMBL" id="MFQE01000013">
    <property type="protein sequence ID" value="OGH73830.1"/>
    <property type="molecule type" value="Genomic_DNA"/>
</dbReference>
<dbReference type="SUPFAM" id="SSF56655">
    <property type="entry name" value="Carbohydrate phosphatase"/>
    <property type="match status" value="1"/>
</dbReference>
<evidence type="ECO:0000256" key="12">
    <source>
        <dbReference type="HAMAP-Rule" id="MF_01855"/>
    </source>
</evidence>
<comment type="subunit">
    <text evidence="12">Homotetramer.</text>
</comment>
<comment type="catalytic activity">
    <reaction evidence="1 12">
        <text>beta-D-fructose 1,6-bisphosphate + H2O = beta-D-fructose 6-phosphate + phosphate</text>
        <dbReference type="Rhea" id="RHEA:11064"/>
        <dbReference type="ChEBI" id="CHEBI:15377"/>
        <dbReference type="ChEBI" id="CHEBI:32966"/>
        <dbReference type="ChEBI" id="CHEBI:43474"/>
        <dbReference type="ChEBI" id="CHEBI:57634"/>
        <dbReference type="EC" id="3.1.3.11"/>
    </reaction>
</comment>
<dbReference type="EC" id="3.1.3.11" evidence="3 12"/>
<accession>A0A1F6MQN3</accession>
<dbReference type="PIRSF" id="PIRSF500210">
    <property type="entry name" value="FBPtase"/>
    <property type="match status" value="1"/>
</dbReference>
<evidence type="ECO:0000313" key="16">
    <source>
        <dbReference type="EMBL" id="OGH73830.1"/>
    </source>
</evidence>
<dbReference type="PRINTS" id="PR00115">
    <property type="entry name" value="F16BPHPHTASE"/>
</dbReference>
<comment type="pathway">
    <text evidence="9">Carbohydrate biosynthesis.</text>
</comment>
<dbReference type="Pfam" id="PF00316">
    <property type="entry name" value="FBPase"/>
    <property type="match status" value="1"/>
</dbReference>
<comment type="caution">
    <text evidence="12">Lacks conserved residue(s) required for the propagation of feature annotation.</text>
</comment>
<dbReference type="GO" id="GO:0000287">
    <property type="term" value="F:magnesium ion binding"/>
    <property type="evidence" value="ECO:0007669"/>
    <property type="project" value="UniProtKB-UniRule"/>
</dbReference>
<evidence type="ECO:0000313" key="17">
    <source>
        <dbReference type="Proteomes" id="UP000177457"/>
    </source>
</evidence>
<dbReference type="InterPro" id="IPR044015">
    <property type="entry name" value="FBPase_C_dom"/>
</dbReference>
<dbReference type="Pfam" id="PF18913">
    <property type="entry name" value="FBPase_C"/>
    <property type="match status" value="1"/>
</dbReference>